<gene>
    <name evidence="1" type="ORF">RRF57_002701</name>
</gene>
<dbReference type="EMBL" id="JAWHQM010000004">
    <property type="protein sequence ID" value="KAK5626986.1"/>
    <property type="molecule type" value="Genomic_DNA"/>
</dbReference>
<evidence type="ECO:0000313" key="1">
    <source>
        <dbReference type="EMBL" id="KAK5626986.1"/>
    </source>
</evidence>
<protein>
    <submittedName>
        <fullName evidence="1">Uncharacterized protein</fullName>
    </submittedName>
</protein>
<keyword evidence="2" id="KW-1185">Reference proteome</keyword>
<comment type="caution">
    <text evidence="1">The sequence shown here is derived from an EMBL/GenBank/DDBJ whole genome shotgun (WGS) entry which is preliminary data.</text>
</comment>
<accession>A0AAN7UJ30</accession>
<reference evidence="1 2" key="1">
    <citation type="submission" date="2023-10" db="EMBL/GenBank/DDBJ databases">
        <title>Draft genome sequence of Xylaria bambusicola isolate GMP-LS, the root and basal stem rot pathogen of sugarcane in Indonesia.</title>
        <authorList>
            <person name="Selvaraj P."/>
            <person name="Muralishankar V."/>
            <person name="Muruganantham S."/>
            <person name="Sp S."/>
            <person name="Haryani S."/>
            <person name="Lau K.J.X."/>
            <person name="Naqvi N.I."/>
        </authorList>
    </citation>
    <scope>NUCLEOTIDE SEQUENCE [LARGE SCALE GENOMIC DNA]</scope>
    <source>
        <strain evidence="1">GMP-LS</strain>
    </source>
</reference>
<proteinExistence type="predicted"/>
<sequence length="145" mass="16143">MHLSLRGELRPEYRYTAYGDSSGSTLNEILQILDSLRNLTQLELPDASGLDLGWDGGPFCGNAYFGPGGRDYERQEYREGLETTERAAAIVVGALPRLNEFSIGGHQANVTRYENGTLRARFPWTGRLDEYVMEMLPGGPDGPDW</sequence>
<evidence type="ECO:0000313" key="2">
    <source>
        <dbReference type="Proteomes" id="UP001305414"/>
    </source>
</evidence>
<dbReference type="Proteomes" id="UP001305414">
    <property type="component" value="Unassembled WGS sequence"/>
</dbReference>
<dbReference type="AlphaFoldDB" id="A0AAN7UJ30"/>
<name>A0AAN7UJ30_9PEZI</name>
<organism evidence="1 2">
    <name type="scientific">Xylaria bambusicola</name>
    <dbReference type="NCBI Taxonomy" id="326684"/>
    <lineage>
        <taxon>Eukaryota</taxon>
        <taxon>Fungi</taxon>
        <taxon>Dikarya</taxon>
        <taxon>Ascomycota</taxon>
        <taxon>Pezizomycotina</taxon>
        <taxon>Sordariomycetes</taxon>
        <taxon>Xylariomycetidae</taxon>
        <taxon>Xylariales</taxon>
        <taxon>Xylariaceae</taxon>
        <taxon>Xylaria</taxon>
    </lineage>
</organism>